<protein>
    <recommendedName>
        <fullName evidence="4">Secreted protein</fullName>
    </recommendedName>
</protein>
<comment type="caution">
    <text evidence="2">The sequence shown here is derived from an EMBL/GenBank/DDBJ whole genome shotgun (WGS) entry which is preliminary data.</text>
</comment>
<dbReference type="Proteomes" id="UP001318321">
    <property type="component" value="Unassembled WGS sequence"/>
</dbReference>
<evidence type="ECO:0000256" key="1">
    <source>
        <dbReference type="SAM" id="MobiDB-lite"/>
    </source>
</evidence>
<proteinExistence type="predicted"/>
<evidence type="ECO:0000313" key="2">
    <source>
        <dbReference type="EMBL" id="NIC07996.1"/>
    </source>
</evidence>
<evidence type="ECO:0000313" key="3">
    <source>
        <dbReference type="Proteomes" id="UP001318321"/>
    </source>
</evidence>
<reference evidence="2 3" key="1">
    <citation type="submission" date="2020-03" db="EMBL/GenBank/DDBJ databases">
        <title>Identification of Halomonas strains.</title>
        <authorList>
            <person name="Xiao Z."/>
            <person name="Dong F."/>
            <person name="Wang Z."/>
            <person name="Zhao J.-Y."/>
        </authorList>
    </citation>
    <scope>NUCLEOTIDE SEQUENCE [LARGE SCALE GENOMIC DNA]</scope>
    <source>
        <strain evidence="2 3">DX6</strain>
    </source>
</reference>
<accession>A0ABX0PZ85</accession>
<sequence>MQPRKNLIAAWLAAVSIGLMGCDDTGPGDRTERNIDEAMKGVEKSIEEVSEEIEEDAEEDAEEEER</sequence>
<dbReference type="PROSITE" id="PS51257">
    <property type="entry name" value="PROKAR_LIPOPROTEIN"/>
    <property type="match status" value="1"/>
</dbReference>
<feature type="region of interest" description="Disordered" evidence="1">
    <location>
        <begin position="44"/>
        <end position="66"/>
    </location>
</feature>
<organism evidence="2 3">
    <name type="scientific">Billgrantia bachuensis</name>
    <dbReference type="NCBI Taxonomy" id="2717286"/>
    <lineage>
        <taxon>Bacteria</taxon>
        <taxon>Pseudomonadati</taxon>
        <taxon>Pseudomonadota</taxon>
        <taxon>Gammaproteobacteria</taxon>
        <taxon>Oceanospirillales</taxon>
        <taxon>Halomonadaceae</taxon>
        <taxon>Billgrantia</taxon>
    </lineage>
</organism>
<dbReference type="RefSeq" id="WP_167120090.1">
    <property type="nucleotide sequence ID" value="NZ_JAAQTO010000066.1"/>
</dbReference>
<name>A0ABX0PZ85_9GAMM</name>
<gene>
    <name evidence="2" type="ORF">HBJ55_21465</name>
</gene>
<feature type="compositionally biased region" description="Acidic residues" evidence="1">
    <location>
        <begin position="48"/>
        <end position="66"/>
    </location>
</feature>
<keyword evidence="3" id="KW-1185">Reference proteome</keyword>
<dbReference type="EMBL" id="JAAQTO010000066">
    <property type="protein sequence ID" value="NIC07996.1"/>
    <property type="molecule type" value="Genomic_DNA"/>
</dbReference>
<evidence type="ECO:0008006" key="4">
    <source>
        <dbReference type="Google" id="ProtNLM"/>
    </source>
</evidence>